<keyword evidence="2" id="KW-1185">Reference proteome</keyword>
<proteinExistence type="predicted"/>
<gene>
    <name evidence="1" type="ORF">RM553_11435</name>
</gene>
<sequence length="104" mass="12209">MNKIFSTFLLILFPTLLLSQEKDTVYILFDNQYDEMEKLDFTEAVQAGEPDEKLKNSIKFRIRQAEKDTYGDTKFQFGHFNQSKKAYEMFGGKPPIILQKHSSF</sequence>
<protein>
    <submittedName>
        <fullName evidence="1">Uncharacterized protein</fullName>
    </submittedName>
</protein>
<name>A0ABU3CAU9_9FLAO</name>
<comment type="caution">
    <text evidence="1">The sequence shown here is derived from an EMBL/GenBank/DDBJ whole genome shotgun (WGS) entry which is preliminary data.</text>
</comment>
<dbReference type="EMBL" id="JAVRHQ010000013">
    <property type="protein sequence ID" value="MDT0643444.1"/>
    <property type="molecule type" value="Genomic_DNA"/>
</dbReference>
<reference evidence="1 2" key="1">
    <citation type="submission" date="2023-09" db="EMBL/GenBank/DDBJ databases">
        <authorList>
            <person name="Rey-Velasco X."/>
        </authorList>
    </citation>
    <scope>NUCLEOTIDE SEQUENCE [LARGE SCALE GENOMIC DNA]</scope>
    <source>
        <strain evidence="1 2">F363</strain>
    </source>
</reference>
<accession>A0ABU3CAU9</accession>
<dbReference type="Proteomes" id="UP001262889">
    <property type="component" value="Unassembled WGS sequence"/>
</dbReference>
<evidence type="ECO:0000313" key="2">
    <source>
        <dbReference type="Proteomes" id="UP001262889"/>
    </source>
</evidence>
<dbReference type="RefSeq" id="WP_311535066.1">
    <property type="nucleotide sequence ID" value="NZ_JAVRHQ010000013.1"/>
</dbReference>
<organism evidence="1 2">
    <name type="scientific">Autumnicola tepida</name>
    <dbReference type="NCBI Taxonomy" id="3075595"/>
    <lineage>
        <taxon>Bacteria</taxon>
        <taxon>Pseudomonadati</taxon>
        <taxon>Bacteroidota</taxon>
        <taxon>Flavobacteriia</taxon>
        <taxon>Flavobacteriales</taxon>
        <taxon>Flavobacteriaceae</taxon>
        <taxon>Autumnicola</taxon>
    </lineage>
</organism>
<evidence type="ECO:0000313" key="1">
    <source>
        <dbReference type="EMBL" id="MDT0643444.1"/>
    </source>
</evidence>